<name>A0ABV0PAY2_9TELE</name>
<evidence type="ECO:0000313" key="2">
    <source>
        <dbReference type="Proteomes" id="UP001476798"/>
    </source>
</evidence>
<sequence>MHHNISAHNETKKWSERGRRGCLLGDEVGGKVRHVTLTDNNIRKLLINNKLLSERETFKSAASLRGLKSEMVDFAKTFHDLGCFHILSRCNHKLQCIFQGLYMVDQHDAVPKLVHIYALLGVALFHKVLRKYIAVFGCNVDKFKTILGIN</sequence>
<proteinExistence type="predicted"/>
<organism evidence="1 2">
    <name type="scientific">Goodea atripinnis</name>
    <dbReference type="NCBI Taxonomy" id="208336"/>
    <lineage>
        <taxon>Eukaryota</taxon>
        <taxon>Metazoa</taxon>
        <taxon>Chordata</taxon>
        <taxon>Craniata</taxon>
        <taxon>Vertebrata</taxon>
        <taxon>Euteleostomi</taxon>
        <taxon>Actinopterygii</taxon>
        <taxon>Neopterygii</taxon>
        <taxon>Teleostei</taxon>
        <taxon>Neoteleostei</taxon>
        <taxon>Acanthomorphata</taxon>
        <taxon>Ovalentaria</taxon>
        <taxon>Atherinomorphae</taxon>
        <taxon>Cyprinodontiformes</taxon>
        <taxon>Goodeidae</taxon>
        <taxon>Goodea</taxon>
    </lineage>
</organism>
<accession>A0ABV0PAY2</accession>
<dbReference type="Proteomes" id="UP001476798">
    <property type="component" value="Unassembled WGS sequence"/>
</dbReference>
<protein>
    <submittedName>
        <fullName evidence="1">Uncharacterized protein</fullName>
    </submittedName>
</protein>
<gene>
    <name evidence="1" type="ORF">GOODEAATRI_002831</name>
</gene>
<dbReference type="EMBL" id="JAHRIO010070070">
    <property type="protein sequence ID" value="MEQ2180599.1"/>
    <property type="molecule type" value="Genomic_DNA"/>
</dbReference>
<keyword evidence="2" id="KW-1185">Reference proteome</keyword>
<comment type="caution">
    <text evidence="1">The sequence shown here is derived from an EMBL/GenBank/DDBJ whole genome shotgun (WGS) entry which is preliminary data.</text>
</comment>
<evidence type="ECO:0000313" key="1">
    <source>
        <dbReference type="EMBL" id="MEQ2180599.1"/>
    </source>
</evidence>
<reference evidence="1 2" key="1">
    <citation type="submission" date="2021-06" db="EMBL/GenBank/DDBJ databases">
        <authorList>
            <person name="Palmer J.M."/>
        </authorList>
    </citation>
    <scope>NUCLEOTIDE SEQUENCE [LARGE SCALE GENOMIC DNA]</scope>
    <source>
        <strain evidence="1 2">GA_2019</strain>
        <tissue evidence="1">Muscle</tissue>
    </source>
</reference>